<feature type="transmembrane region" description="Helical" evidence="2">
    <location>
        <begin position="326"/>
        <end position="346"/>
    </location>
</feature>
<comment type="caution">
    <text evidence="4">The sequence shown here is derived from an EMBL/GenBank/DDBJ whole genome shotgun (WGS) entry which is preliminary data.</text>
</comment>
<dbReference type="InterPro" id="IPR009100">
    <property type="entry name" value="AcylCoA_DH/oxidase_NM_dom_sf"/>
</dbReference>
<dbReference type="Pfam" id="PF04280">
    <property type="entry name" value="Tim44"/>
    <property type="match status" value="1"/>
</dbReference>
<keyword evidence="2" id="KW-0812">Transmembrane</keyword>
<protein>
    <submittedName>
        <fullName evidence="4">Acyl-CoA dehydrogenase</fullName>
        <ecNumber evidence="4">1.3.8.7</ecNumber>
    </submittedName>
</protein>
<keyword evidence="4" id="KW-0560">Oxidoreductase</keyword>
<sequence>MNSPDTADLPFGRTHEVTNQTPPLCDYDAFAADVALAAAVASEGAQWHADALSADAIALTQPDVLALADLANRHTPELHTHSPRGERIDAVECHPAWHELLRRLRQAGCHALPFEAGARAGSMAARCASYFLHGQLESGSLCPITMSFASIPVLRNEPALFAKIAGPLLSREHDPRDIPLTAGKRSMLIGMGMTEKQGGSDVRSNRTRAHALGAGGRGGEYRLIGHKWFDSRTPQSRGFLNAIFRKAGILALAGVITAGAIFSETADAKRMGGSRSMGRQSATATQQHQATPPSQSMQQNQAGQAQRAQAAPSTPPAATQPARNRWLGPIAGLAAGLGIAALLSHFGLGEAFAGAMANMIIIALIVIAAVMLFRFIMRKRQGANGGPAYAGAGSGSPFGGSARTGLGQDSRPMMPPATTAYGSPSTLDAPAQQAVQPSVPAGFDTEAFTRNAKVYFIRLQDAWDRGDVNDIREFTTPEMYAEIKLDVDARGGAPNRTDVVQLNADVLGVEDRDPEYLASVRFHGLIRESEGASAEPFVEICNLSKQKTGNEGWLLAGIQQVG</sequence>
<dbReference type="EC" id="1.3.8.7" evidence="4"/>
<dbReference type="Pfam" id="PF18158">
    <property type="entry name" value="AidB_N"/>
    <property type="match status" value="1"/>
</dbReference>
<dbReference type="PANTHER" id="PTHR42707:SF3">
    <property type="entry name" value="ACYL-COA DEHYDROGENASE AIDB-RELATED"/>
    <property type="match status" value="1"/>
</dbReference>
<dbReference type="Gene3D" id="6.10.250.600">
    <property type="match status" value="1"/>
</dbReference>
<keyword evidence="2" id="KW-0472">Membrane</keyword>
<proteinExistence type="predicted"/>
<gene>
    <name evidence="4" type="ORF">BVER_02542c</name>
</gene>
<dbReference type="InterPro" id="IPR032710">
    <property type="entry name" value="NTF2-like_dom_sf"/>
</dbReference>
<feature type="transmembrane region" description="Helical" evidence="2">
    <location>
        <begin position="352"/>
        <end position="373"/>
    </location>
</feature>
<organism evidence="4 5">
    <name type="scientific">Candidatus Burkholderia verschuerenii</name>
    <dbReference type="NCBI Taxonomy" id="242163"/>
    <lineage>
        <taxon>Bacteria</taxon>
        <taxon>Pseudomonadati</taxon>
        <taxon>Pseudomonadota</taxon>
        <taxon>Betaproteobacteria</taxon>
        <taxon>Burkholderiales</taxon>
        <taxon>Burkholderiaceae</taxon>
        <taxon>Burkholderia</taxon>
    </lineage>
</organism>
<dbReference type="EMBL" id="LFJJ01000275">
    <property type="protein sequence ID" value="KND57147.1"/>
    <property type="molecule type" value="Genomic_DNA"/>
</dbReference>
<evidence type="ECO:0000313" key="4">
    <source>
        <dbReference type="EMBL" id="KND57147.1"/>
    </source>
</evidence>
<dbReference type="Proteomes" id="UP000036959">
    <property type="component" value="Unassembled WGS sequence"/>
</dbReference>
<evidence type="ECO:0000259" key="3">
    <source>
        <dbReference type="SMART" id="SM00978"/>
    </source>
</evidence>
<dbReference type="PROSITE" id="PS00072">
    <property type="entry name" value="ACYL_COA_DH_1"/>
    <property type="match status" value="1"/>
</dbReference>
<keyword evidence="2" id="KW-1133">Transmembrane helix</keyword>
<dbReference type="PANTHER" id="PTHR42707">
    <property type="entry name" value="ACYL-COA DEHYDROGENASE"/>
    <property type="match status" value="1"/>
</dbReference>
<dbReference type="InterPro" id="IPR006089">
    <property type="entry name" value="Acyl-CoA_DH_CS"/>
</dbReference>
<dbReference type="InterPro" id="IPR041504">
    <property type="entry name" value="AidB_N"/>
</dbReference>
<accession>A0A0L0M3D7</accession>
<feature type="transmembrane region" description="Helical" evidence="2">
    <location>
        <begin position="243"/>
        <end position="262"/>
    </location>
</feature>
<name>A0A0L0M3D7_9BURK</name>
<keyword evidence="5" id="KW-1185">Reference proteome</keyword>
<dbReference type="SUPFAM" id="SSF54427">
    <property type="entry name" value="NTF2-like"/>
    <property type="match status" value="1"/>
</dbReference>
<dbReference type="InterPro" id="IPR007379">
    <property type="entry name" value="Tim44-like_dom"/>
</dbReference>
<evidence type="ECO:0000313" key="5">
    <source>
        <dbReference type="Proteomes" id="UP000036959"/>
    </source>
</evidence>
<dbReference type="GO" id="GO:0070991">
    <property type="term" value="F:medium-chain fatty acyl-CoA dehydrogenase activity"/>
    <property type="evidence" value="ECO:0007669"/>
    <property type="project" value="UniProtKB-EC"/>
</dbReference>
<feature type="domain" description="Tim44-like" evidence="3">
    <location>
        <begin position="431"/>
        <end position="560"/>
    </location>
</feature>
<feature type="compositionally biased region" description="Low complexity" evidence="1">
    <location>
        <begin position="280"/>
        <end position="323"/>
    </location>
</feature>
<dbReference type="Gene3D" id="2.40.110.20">
    <property type="match status" value="1"/>
</dbReference>
<dbReference type="SMART" id="SM00978">
    <property type="entry name" value="Tim44"/>
    <property type="match status" value="1"/>
</dbReference>
<evidence type="ECO:0000256" key="2">
    <source>
        <dbReference type="SAM" id="Phobius"/>
    </source>
</evidence>
<feature type="region of interest" description="Disordered" evidence="1">
    <location>
        <begin position="386"/>
        <end position="417"/>
    </location>
</feature>
<dbReference type="InterPro" id="IPR052904">
    <property type="entry name" value="Acyl-CoA_dehydrogenase-like"/>
</dbReference>
<feature type="region of interest" description="Disordered" evidence="1">
    <location>
        <begin position="269"/>
        <end position="323"/>
    </location>
</feature>
<dbReference type="AlphaFoldDB" id="A0A0L0M3D7"/>
<dbReference type="PATRIC" id="fig|242163.4.peg.3870"/>
<evidence type="ECO:0000256" key="1">
    <source>
        <dbReference type="SAM" id="MobiDB-lite"/>
    </source>
</evidence>
<reference evidence="5" key="1">
    <citation type="submission" date="2015-06" db="EMBL/GenBank/DDBJ databases">
        <title>Comparative genomics of Burkholderia leaf nodule symbionts.</title>
        <authorList>
            <person name="Carlier A."/>
            <person name="Eberl L."/>
            <person name="Pinto-Carbo M."/>
        </authorList>
    </citation>
    <scope>NUCLEOTIDE SEQUENCE [LARGE SCALE GENOMIC DNA]</scope>
    <source>
        <strain evidence="5">UZHbot4</strain>
    </source>
</reference>
<dbReference type="Gene3D" id="3.10.450.240">
    <property type="match status" value="1"/>
</dbReference>
<dbReference type="SUPFAM" id="SSF56645">
    <property type="entry name" value="Acyl-CoA dehydrogenase NM domain-like"/>
    <property type="match status" value="1"/>
</dbReference>